<sequence>MSIYQWFSGAFTRIALAHLLIVEIWMIPGGRKRIWWLTGLFFLSSTLSLLPLSAIQFYSLLAALRAARLALDGQACSPYAFGGKKDKQTLAMLVLEKPKAAIRPVLRGENVVFQVDVDISGFITQLFRQGPVREIEIETEAAKKIEEEIRGLFEKGLKLGADTLQLGHTLYRKHPHEWHRLQKNSALPLRPDMLESVNVQVHINDGGISKVKQKP</sequence>
<feature type="domain" description="Spore germination GerAC-like C-terminal" evidence="2">
    <location>
        <begin position="85"/>
        <end position="207"/>
    </location>
</feature>
<dbReference type="Proteomes" id="UP000276178">
    <property type="component" value="Unassembled WGS sequence"/>
</dbReference>
<name>A0A3M8AS57_9BACL</name>
<evidence type="ECO:0000259" key="2">
    <source>
        <dbReference type="Pfam" id="PF05504"/>
    </source>
</evidence>
<evidence type="ECO:0000313" key="4">
    <source>
        <dbReference type="EMBL" id="RNB53959.1"/>
    </source>
</evidence>
<keyword evidence="6" id="KW-1185">Reference proteome</keyword>
<keyword evidence="1" id="KW-0812">Transmembrane</keyword>
<evidence type="ECO:0000313" key="3">
    <source>
        <dbReference type="EMBL" id="GED26905.1"/>
    </source>
</evidence>
<accession>A0A3M8AS57</accession>
<reference evidence="4 5" key="1">
    <citation type="submission" date="2018-10" db="EMBL/GenBank/DDBJ databases">
        <title>Phylogenomics of Brevibacillus.</title>
        <authorList>
            <person name="Dunlap C."/>
        </authorList>
    </citation>
    <scope>NUCLEOTIDE SEQUENCE [LARGE SCALE GENOMIC DNA]</scope>
    <source>
        <strain evidence="4 5">NRRL NRS 1219</strain>
    </source>
</reference>
<dbReference type="OrthoDB" id="2380468at2"/>
<gene>
    <name evidence="3" type="ORF">BAG01nite_30070</name>
    <name evidence="4" type="ORF">EB820_15185</name>
</gene>
<dbReference type="GeneID" id="82810057"/>
<comment type="caution">
    <text evidence="4">The sequence shown here is derived from an EMBL/GenBank/DDBJ whole genome shotgun (WGS) entry which is preliminary data.</text>
</comment>
<dbReference type="AlphaFoldDB" id="A0A3M8AS57"/>
<evidence type="ECO:0000313" key="5">
    <source>
        <dbReference type="Proteomes" id="UP000276178"/>
    </source>
</evidence>
<proteinExistence type="predicted"/>
<dbReference type="Proteomes" id="UP000317180">
    <property type="component" value="Unassembled WGS sequence"/>
</dbReference>
<dbReference type="Pfam" id="PF05504">
    <property type="entry name" value="Spore_GerAC"/>
    <property type="match status" value="1"/>
</dbReference>
<protein>
    <recommendedName>
        <fullName evidence="2">Spore germination GerAC-like C-terminal domain-containing protein</fullName>
    </recommendedName>
</protein>
<organism evidence="4 5">
    <name type="scientific">Brevibacillus agri</name>
    <dbReference type="NCBI Taxonomy" id="51101"/>
    <lineage>
        <taxon>Bacteria</taxon>
        <taxon>Bacillati</taxon>
        <taxon>Bacillota</taxon>
        <taxon>Bacilli</taxon>
        <taxon>Bacillales</taxon>
        <taxon>Paenibacillaceae</taxon>
        <taxon>Brevibacillus</taxon>
    </lineage>
</organism>
<dbReference type="Gene3D" id="3.30.300.210">
    <property type="entry name" value="Nutrient germinant receptor protein C, domain 3"/>
    <property type="match status" value="1"/>
</dbReference>
<dbReference type="RefSeq" id="WP_025844040.1">
    <property type="nucleotide sequence ID" value="NZ_BJOD01000031.1"/>
</dbReference>
<dbReference type="InterPro" id="IPR038501">
    <property type="entry name" value="Spore_GerAC_C_sf"/>
</dbReference>
<feature type="transmembrane region" description="Helical" evidence="1">
    <location>
        <begin position="34"/>
        <end position="58"/>
    </location>
</feature>
<reference evidence="3 6" key="2">
    <citation type="submission" date="2019-06" db="EMBL/GenBank/DDBJ databases">
        <title>Whole genome shotgun sequence of Brevibacillus agri NBRC 15538.</title>
        <authorList>
            <person name="Hosoyama A."/>
            <person name="Uohara A."/>
            <person name="Ohji S."/>
            <person name="Ichikawa N."/>
        </authorList>
    </citation>
    <scope>NUCLEOTIDE SEQUENCE [LARGE SCALE GENOMIC DNA]</scope>
    <source>
        <strain evidence="3 6">NBRC 15538</strain>
    </source>
</reference>
<dbReference type="EMBL" id="RHHN01000044">
    <property type="protein sequence ID" value="RNB53959.1"/>
    <property type="molecule type" value="Genomic_DNA"/>
</dbReference>
<keyword evidence="1" id="KW-0472">Membrane</keyword>
<dbReference type="InterPro" id="IPR046953">
    <property type="entry name" value="Spore_GerAC-like_C"/>
</dbReference>
<dbReference type="EMBL" id="BJOD01000031">
    <property type="protein sequence ID" value="GED26905.1"/>
    <property type="molecule type" value="Genomic_DNA"/>
</dbReference>
<feature type="transmembrane region" description="Helical" evidence="1">
    <location>
        <begin position="6"/>
        <end position="27"/>
    </location>
</feature>
<evidence type="ECO:0000256" key="1">
    <source>
        <dbReference type="SAM" id="Phobius"/>
    </source>
</evidence>
<evidence type="ECO:0000313" key="6">
    <source>
        <dbReference type="Proteomes" id="UP000317180"/>
    </source>
</evidence>
<keyword evidence="1" id="KW-1133">Transmembrane helix</keyword>